<comment type="caution">
    <text evidence="1">The sequence shown here is derived from an EMBL/GenBank/DDBJ whole genome shotgun (WGS) entry which is preliminary data.</text>
</comment>
<evidence type="ECO:0000313" key="2">
    <source>
        <dbReference type="Proteomes" id="UP001303899"/>
    </source>
</evidence>
<evidence type="ECO:0008006" key="3">
    <source>
        <dbReference type="Google" id="ProtNLM"/>
    </source>
</evidence>
<gene>
    <name evidence="1" type="ORF">VB776_21910</name>
</gene>
<dbReference type="InterPro" id="IPR012337">
    <property type="entry name" value="RNaseH-like_sf"/>
</dbReference>
<name>A0ABU5SAX2_9BACT</name>
<evidence type="ECO:0000313" key="1">
    <source>
        <dbReference type="EMBL" id="MEA5405609.1"/>
    </source>
</evidence>
<protein>
    <recommendedName>
        <fullName evidence="3">Piwi domain-containing protein</fullName>
    </recommendedName>
</protein>
<organism evidence="1 2">
    <name type="scientific">Arcicella gelida</name>
    <dbReference type="NCBI Taxonomy" id="2984195"/>
    <lineage>
        <taxon>Bacteria</taxon>
        <taxon>Pseudomonadati</taxon>
        <taxon>Bacteroidota</taxon>
        <taxon>Cytophagia</taxon>
        <taxon>Cytophagales</taxon>
        <taxon>Flectobacillaceae</taxon>
        <taxon>Arcicella</taxon>
    </lineage>
</organism>
<dbReference type="RefSeq" id="WP_323699014.1">
    <property type="nucleotide sequence ID" value="NZ_JAYGIL010000039.1"/>
</dbReference>
<dbReference type="Gene3D" id="3.40.50.2300">
    <property type="match status" value="1"/>
</dbReference>
<dbReference type="EMBL" id="JAYGIL010000039">
    <property type="protein sequence ID" value="MEA5405609.1"/>
    <property type="molecule type" value="Genomic_DNA"/>
</dbReference>
<dbReference type="SUPFAM" id="SSF53098">
    <property type="entry name" value="Ribonuclease H-like"/>
    <property type="match status" value="1"/>
</dbReference>
<accession>A0ABU5SAX2</accession>
<keyword evidence="2" id="KW-1185">Reference proteome</keyword>
<proteinExistence type="predicted"/>
<dbReference type="Proteomes" id="UP001303899">
    <property type="component" value="Unassembled WGS sequence"/>
</dbReference>
<dbReference type="Gene3D" id="3.30.420.10">
    <property type="entry name" value="Ribonuclease H-like superfamily/Ribonuclease H"/>
    <property type="match status" value="1"/>
</dbReference>
<reference evidence="1 2" key="1">
    <citation type="submission" date="2023-12" db="EMBL/GenBank/DDBJ databases">
        <title>Novel species of the genus Arcicella isolated from rivers.</title>
        <authorList>
            <person name="Lu H."/>
        </authorList>
    </citation>
    <scope>NUCLEOTIDE SEQUENCE [LARGE SCALE GENOMIC DNA]</scope>
    <source>
        <strain evidence="1 2">DC2W</strain>
    </source>
</reference>
<dbReference type="InterPro" id="IPR036397">
    <property type="entry name" value="RNaseH_sf"/>
</dbReference>
<sequence length="507" mass="58199">MKKLIFIEEPNILFAYGQKCVDARDGLTLFGPLNKIYGIKSGVISTQNGLQIFKNYIQHIQKPIFNANNITRPMFPGFEAVFGCKWEQESIVYKEVKNEEIGKMLYNESTHKRTYDLVTLFLDKIVTANKNEDEKVDVWFVIVPEEIYKYCRPNSILPKELVETRAKISKSKAKNYNYQPSFFDDYDKDLKQREEEAKTYHYDAQFHDQLKARLLQYTIPTQIIRESTLAWRDVKNKFGMPVRDFSKIEGHLAWTISTAAFYKAGGKPWKLSDIRSGVCYLGLVYKKIDTSNNPKNACCAAQMFLDNGDGTVFKGEVGPWYNPDNREFHLKPKEAKTLLSQALLSYREQNGENPKEIFIHAKTKFNKTEWEAFQEVVPSETNLVGITITKTKPLKLFKKEGSYPIMRGNAFVVNEKSAFLWTVGYVPKTESALSMEVPNPIFIEINKGKADIEQVLKDILSLTKLNFNACIYADGEPVTLRFADKIGEILTASLDIKAPPLAFKYYI</sequence>